<dbReference type="SUPFAM" id="SSF48452">
    <property type="entry name" value="TPR-like"/>
    <property type="match status" value="2"/>
</dbReference>
<evidence type="ECO:0000259" key="7">
    <source>
        <dbReference type="SMART" id="SM00727"/>
    </source>
</evidence>
<dbReference type="GO" id="GO:0005737">
    <property type="term" value="C:cytoplasm"/>
    <property type="evidence" value="ECO:0007669"/>
    <property type="project" value="UniProtKB-SubCell"/>
</dbReference>
<evidence type="ECO:0000256" key="5">
    <source>
        <dbReference type="ARBA" id="ARBA00026193"/>
    </source>
</evidence>
<dbReference type="SMART" id="SM00727">
    <property type="entry name" value="STI1"/>
    <property type="match status" value="1"/>
</dbReference>
<dbReference type="FunFam" id="1.25.40.10:FF:000027">
    <property type="entry name" value="stress-induced-phosphoprotein 1 isoform X1"/>
    <property type="match status" value="1"/>
</dbReference>
<sequence length="337" mass="39048">MLGTRAVIWDDGHMVFALLDFCLIKSSEKCLLIRQLSRRRIWAMRPTRKRFYPTNITFYNNKAAAYFEEGKYEDCIAECDKAVTVGRENRADFTNVAKAYARMANAHVKLGQLKEALGCFEKSVSEHRDPEVVKKYKQLEKEFKEKEKLAYINPEISEQEKNKGNEFFKKGEYPAAMKHYTEAIKRNPDNHVIYSNRAACYTKLCEFQRAVEDCDTCIKKDPNFVKAYIRKGAALQAMREFSRAQSAYEAALRIDPNSSEAAEGLRTCYRSNDEDPEKARERALQDPEIQEILRDPTMRLLLEQMSQDPSAAREHIQNPEILTKLMKLRDAGIVQMR</sequence>
<evidence type="ECO:0000256" key="4">
    <source>
        <dbReference type="ARBA" id="ARBA00022803"/>
    </source>
</evidence>
<dbReference type="Proteomes" id="UP000887574">
    <property type="component" value="Unplaced"/>
</dbReference>
<comment type="subcellular location">
    <subcellularLocation>
        <location evidence="1">Cytoplasm</location>
    </subcellularLocation>
</comment>
<dbReference type="InterPro" id="IPR041243">
    <property type="entry name" value="STI1/HOP_DP"/>
</dbReference>
<reference evidence="9" key="1">
    <citation type="submission" date="2022-11" db="UniProtKB">
        <authorList>
            <consortium name="WormBaseParasite"/>
        </authorList>
    </citation>
    <scope>IDENTIFICATION</scope>
</reference>
<dbReference type="FunFam" id="1.25.40.10:FF:000010">
    <property type="entry name" value="Stress-induced phosphoprotein 1"/>
    <property type="match status" value="1"/>
</dbReference>
<dbReference type="InterPro" id="IPR006636">
    <property type="entry name" value="STI1_HS-bd"/>
</dbReference>
<dbReference type="FunFam" id="1.10.260.100:FF:000002">
    <property type="entry name" value="Stress-induced-phosphoprotein 1 (Hsp70/Hsp90-organizing)"/>
    <property type="match status" value="1"/>
</dbReference>
<evidence type="ECO:0000313" key="9">
    <source>
        <dbReference type="WBParaSite" id="jg17302"/>
    </source>
</evidence>
<protein>
    <recommendedName>
        <fullName evidence="5">Stress-induced-phosphoprotein 1</fullName>
    </recommendedName>
</protein>
<dbReference type="Pfam" id="PF13414">
    <property type="entry name" value="TPR_11"/>
    <property type="match status" value="1"/>
</dbReference>
<dbReference type="InterPro" id="IPR019734">
    <property type="entry name" value="TPR_rpt"/>
</dbReference>
<dbReference type="SMART" id="SM00028">
    <property type="entry name" value="TPR"/>
    <property type="match status" value="5"/>
</dbReference>
<evidence type="ECO:0000256" key="1">
    <source>
        <dbReference type="ARBA" id="ARBA00004496"/>
    </source>
</evidence>
<dbReference type="AlphaFoldDB" id="A0A915D8R7"/>
<dbReference type="Pfam" id="PF13424">
    <property type="entry name" value="TPR_12"/>
    <property type="match status" value="1"/>
</dbReference>
<evidence type="ECO:0000256" key="2">
    <source>
        <dbReference type="ARBA" id="ARBA00022490"/>
    </source>
</evidence>
<feature type="repeat" description="TPR" evidence="6">
    <location>
        <begin position="225"/>
        <end position="258"/>
    </location>
</feature>
<dbReference type="Pfam" id="PF17830">
    <property type="entry name" value="STI1-HOP_DP"/>
    <property type="match status" value="1"/>
</dbReference>
<dbReference type="PROSITE" id="PS50293">
    <property type="entry name" value="TPR_REGION"/>
    <property type="match status" value="1"/>
</dbReference>
<dbReference type="PROSITE" id="PS50005">
    <property type="entry name" value="TPR"/>
    <property type="match status" value="3"/>
</dbReference>
<dbReference type="Pfam" id="PF13181">
    <property type="entry name" value="TPR_8"/>
    <property type="match status" value="1"/>
</dbReference>
<evidence type="ECO:0000313" key="8">
    <source>
        <dbReference type="Proteomes" id="UP000887574"/>
    </source>
</evidence>
<keyword evidence="2" id="KW-0963">Cytoplasm</keyword>
<keyword evidence="8" id="KW-1185">Reference proteome</keyword>
<dbReference type="Gene3D" id="1.10.260.100">
    <property type="match status" value="1"/>
</dbReference>
<dbReference type="WBParaSite" id="jg17302">
    <property type="protein sequence ID" value="jg17302"/>
    <property type="gene ID" value="jg17302"/>
</dbReference>
<keyword evidence="3" id="KW-0677">Repeat</keyword>
<evidence type="ECO:0000256" key="3">
    <source>
        <dbReference type="ARBA" id="ARBA00022737"/>
    </source>
</evidence>
<feature type="repeat" description="TPR" evidence="6">
    <location>
        <begin position="157"/>
        <end position="190"/>
    </location>
</feature>
<dbReference type="InterPro" id="IPR011990">
    <property type="entry name" value="TPR-like_helical_dom_sf"/>
</dbReference>
<name>A0A915D8R7_9BILA</name>
<dbReference type="GO" id="GO:0051879">
    <property type="term" value="F:Hsp90 protein binding"/>
    <property type="evidence" value="ECO:0007669"/>
    <property type="project" value="TreeGrafter"/>
</dbReference>
<feature type="domain" description="STI1" evidence="7">
    <location>
        <begin position="286"/>
        <end position="325"/>
    </location>
</feature>
<dbReference type="PANTHER" id="PTHR22904:SF523">
    <property type="entry name" value="STRESS-INDUCED-PHOSPHOPROTEIN 1"/>
    <property type="match status" value="1"/>
</dbReference>
<feature type="repeat" description="TPR" evidence="6">
    <location>
        <begin position="97"/>
        <end position="130"/>
    </location>
</feature>
<organism evidence="8 9">
    <name type="scientific">Ditylenchus dipsaci</name>
    <dbReference type="NCBI Taxonomy" id="166011"/>
    <lineage>
        <taxon>Eukaryota</taxon>
        <taxon>Metazoa</taxon>
        <taxon>Ecdysozoa</taxon>
        <taxon>Nematoda</taxon>
        <taxon>Chromadorea</taxon>
        <taxon>Rhabditida</taxon>
        <taxon>Tylenchina</taxon>
        <taxon>Tylenchomorpha</taxon>
        <taxon>Sphaerularioidea</taxon>
        <taxon>Anguinidae</taxon>
        <taxon>Anguininae</taxon>
        <taxon>Ditylenchus</taxon>
    </lineage>
</organism>
<evidence type="ECO:0000256" key="6">
    <source>
        <dbReference type="PROSITE-ProRule" id="PRU00339"/>
    </source>
</evidence>
<accession>A0A915D8R7</accession>
<dbReference type="PANTHER" id="PTHR22904">
    <property type="entry name" value="TPR REPEAT CONTAINING PROTEIN"/>
    <property type="match status" value="1"/>
</dbReference>
<keyword evidence="4 6" id="KW-0802">TPR repeat</keyword>
<proteinExistence type="predicted"/>
<dbReference type="Gene3D" id="1.25.40.10">
    <property type="entry name" value="Tetratricopeptide repeat domain"/>
    <property type="match status" value="2"/>
</dbReference>